<evidence type="ECO:0000313" key="1">
    <source>
        <dbReference type="EMBL" id="KIM84781.1"/>
    </source>
</evidence>
<sequence>MDSLPCRVHHMLKPPGHDGCIHIPRSNIVFLSSRNKLCYVRPFAPLLFLVVVLPSKL</sequence>
<accession>A0A0C3G2E3</accession>
<dbReference type="EMBL" id="KN832986">
    <property type="protein sequence ID" value="KIM84781.1"/>
    <property type="molecule type" value="Genomic_DNA"/>
</dbReference>
<dbReference type="AlphaFoldDB" id="A0A0C3G2E3"/>
<proteinExistence type="predicted"/>
<gene>
    <name evidence="1" type="ORF">PILCRDRAFT_368949</name>
</gene>
<reference evidence="1 2" key="1">
    <citation type="submission" date="2014-04" db="EMBL/GenBank/DDBJ databases">
        <authorList>
            <consortium name="DOE Joint Genome Institute"/>
            <person name="Kuo A."/>
            <person name="Tarkka M."/>
            <person name="Buscot F."/>
            <person name="Kohler A."/>
            <person name="Nagy L.G."/>
            <person name="Floudas D."/>
            <person name="Copeland A."/>
            <person name="Barry K.W."/>
            <person name="Cichocki N."/>
            <person name="Veneault-Fourrey C."/>
            <person name="LaButti K."/>
            <person name="Lindquist E.A."/>
            <person name="Lipzen A."/>
            <person name="Lundell T."/>
            <person name="Morin E."/>
            <person name="Murat C."/>
            <person name="Sun H."/>
            <person name="Tunlid A."/>
            <person name="Henrissat B."/>
            <person name="Grigoriev I.V."/>
            <person name="Hibbett D.S."/>
            <person name="Martin F."/>
            <person name="Nordberg H.P."/>
            <person name="Cantor M.N."/>
            <person name="Hua S.X."/>
        </authorList>
    </citation>
    <scope>NUCLEOTIDE SEQUENCE [LARGE SCALE GENOMIC DNA]</scope>
    <source>
        <strain evidence="1 2">F 1598</strain>
    </source>
</reference>
<name>A0A0C3G2E3_PILCF</name>
<dbReference type="InParanoid" id="A0A0C3G2E3"/>
<dbReference type="HOGENOM" id="CLU_2997239_0_0_1"/>
<reference evidence="2" key="2">
    <citation type="submission" date="2015-01" db="EMBL/GenBank/DDBJ databases">
        <title>Evolutionary Origins and Diversification of the Mycorrhizal Mutualists.</title>
        <authorList>
            <consortium name="DOE Joint Genome Institute"/>
            <consortium name="Mycorrhizal Genomics Consortium"/>
            <person name="Kohler A."/>
            <person name="Kuo A."/>
            <person name="Nagy L.G."/>
            <person name="Floudas D."/>
            <person name="Copeland A."/>
            <person name="Barry K.W."/>
            <person name="Cichocki N."/>
            <person name="Veneault-Fourrey C."/>
            <person name="LaButti K."/>
            <person name="Lindquist E.A."/>
            <person name="Lipzen A."/>
            <person name="Lundell T."/>
            <person name="Morin E."/>
            <person name="Murat C."/>
            <person name="Riley R."/>
            <person name="Ohm R."/>
            <person name="Sun H."/>
            <person name="Tunlid A."/>
            <person name="Henrissat B."/>
            <person name="Grigoriev I.V."/>
            <person name="Hibbett D.S."/>
            <person name="Martin F."/>
        </authorList>
    </citation>
    <scope>NUCLEOTIDE SEQUENCE [LARGE SCALE GENOMIC DNA]</scope>
    <source>
        <strain evidence="2">F 1598</strain>
    </source>
</reference>
<organism evidence="1 2">
    <name type="scientific">Piloderma croceum (strain F 1598)</name>
    <dbReference type="NCBI Taxonomy" id="765440"/>
    <lineage>
        <taxon>Eukaryota</taxon>
        <taxon>Fungi</taxon>
        <taxon>Dikarya</taxon>
        <taxon>Basidiomycota</taxon>
        <taxon>Agaricomycotina</taxon>
        <taxon>Agaricomycetes</taxon>
        <taxon>Agaricomycetidae</taxon>
        <taxon>Atheliales</taxon>
        <taxon>Atheliaceae</taxon>
        <taxon>Piloderma</taxon>
    </lineage>
</organism>
<protein>
    <submittedName>
        <fullName evidence="1">Uncharacterized protein</fullName>
    </submittedName>
</protein>
<keyword evidence="2" id="KW-1185">Reference proteome</keyword>
<dbReference type="Proteomes" id="UP000054166">
    <property type="component" value="Unassembled WGS sequence"/>
</dbReference>
<evidence type="ECO:0000313" key="2">
    <source>
        <dbReference type="Proteomes" id="UP000054166"/>
    </source>
</evidence>